<dbReference type="Pfam" id="PF14412">
    <property type="entry name" value="AHH"/>
    <property type="match status" value="1"/>
</dbReference>
<protein>
    <submittedName>
        <fullName evidence="2">AHH domain-containing protein</fullName>
    </submittedName>
</protein>
<evidence type="ECO:0000313" key="3">
    <source>
        <dbReference type="Proteomes" id="UP000777935"/>
    </source>
</evidence>
<feature type="region of interest" description="Disordered" evidence="1">
    <location>
        <begin position="460"/>
        <end position="484"/>
    </location>
</feature>
<feature type="region of interest" description="Disordered" evidence="1">
    <location>
        <begin position="643"/>
        <end position="666"/>
    </location>
</feature>
<dbReference type="Proteomes" id="UP000777935">
    <property type="component" value="Unassembled WGS sequence"/>
</dbReference>
<dbReference type="InterPro" id="IPR032871">
    <property type="entry name" value="AHH_dom_containing"/>
</dbReference>
<organism evidence="2 3">
    <name type="scientific">Parasulfitobacter algicola</name>
    <dbReference type="NCBI Taxonomy" id="2614809"/>
    <lineage>
        <taxon>Bacteria</taxon>
        <taxon>Pseudomonadati</taxon>
        <taxon>Pseudomonadota</taxon>
        <taxon>Alphaproteobacteria</taxon>
        <taxon>Rhodobacterales</taxon>
        <taxon>Roseobacteraceae</taxon>
        <taxon>Parasulfitobacter</taxon>
    </lineage>
</organism>
<dbReference type="RefSeq" id="WP_174138876.1">
    <property type="nucleotide sequence ID" value="NZ_JABUFE010000007.1"/>
</dbReference>
<dbReference type="EMBL" id="JABUFE010000007">
    <property type="protein sequence ID" value="NSX55733.1"/>
    <property type="molecule type" value="Genomic_DNA"/>
</dbReference>
<name>A0ABX2IZF1_9RHOB</name>
<evidence type="ECO:0000313" key="2">
    <source>
        <dbReference type="EMBL" id="NSX55733.1"/>
    </source>
</evidence>
<gene>
    <name evidence="2" type="ORF">HRQ87_13060</name>
</gene>
<keyword evidence="3" id="KW-1185">Reference proteome</keyword>
<accession>A0ABX2IZF1</accession>
<evidence type="ECO:0000256" key="1">
    <source>
        <dbReference type="SAM" id="MobiDB-lite"/>
    </source>
</evidence>
<sequence length="681" mass="74902">MNTKTPAETLAISENFAAERYQGNIDEAHIKQCGRDVMLNGYYDDMLQTPMAGAKFQFRVNGELIKEARLKTTRDTGGTPGLPLNDQQLGEVGTFVVKDAPEGQMEFEIVPEATQADVDKSVKDLREQINKTVQKVADDYARDWQVWNNASPLERWQLMGTTAQSAYSAGRSKWIDSEKDFFASLYDAAGDAYVHLSNMTWEEFAESAMNVADGIPTPQKVAKDAALYVYSGEAVEDATALYEGGKLIIENAPAIATFMKDFVEGNDDGVERFIIDTLPKLTDDAEGTKWSEYIQNSYDDMQLLLEVVRSPEVRGMIIAAVPLLASAIPPQIWLQNGVGTITFLSYELVVGLLLGMMLAAGTVASGGAGAAPSVGVITLRAAKLARYGKQAKQFIERMYQRLEGIWNKIIAFALKKRAQGRAMSGIVLTAARTAAKRAAVVSARKRSKNGRRCTVCGEKLKRPHPKRSPSLKGVVDRKTGDTGPIRARAAADPSHPMSQGIIMQAHHVVSVQGVKEAKMSAKLKRLGYNIHVLENLSLIPSTMQGACHLGCQVHKSGHKFGDYDYHEEVAKRLEPLRQQIRKSKFCDNKTPQEIQAKVDTESRYIIKYISVFRRFLLSRYYASFRPGNPVGCGGVDAGPKHNPAVPCPSGRSHKNNRNGPGQAREDIKIAASNSYQLEVGR</sequence>
<proteinExistence type="predicted"/>
<reference evidence="2 3" key="1">
    <citation type="submission" date="2020-06" db="EMBL/GenBank/DDBJ databases">
        <title>Sulfitobacter algicola sp. nov., isolated from green algae.</title>
        <authorList>
            <person name="Wang C."/>
        </authorList>
    </citation>
    <scope>NUCLEOTIDE SEQUENCE [LARGE SCALE GENOMIC DNA]</scope>
    <source>
        <strain evidence="2 3">1151</strain>
    </source>
</reference>
<comment type="caution">
    <text evidence="2">The sequence shown here is derived from an EMBL/GenBank/DDBJ whole genome shotgun (WGS) entry which is preliminary data.</text>
</comment>